<dbReference type="Proteomes" id="UP001589783">
    <property type="component" value="Unassembled WGS sequence"/>
</dbReference>
<comment type="caution">
    <text evidence="1">The sequence shown here is derived from an EMBL/GenBank/DDBJ whole genome shotgun (WGS) entry which is preliminary data.</text>
</comment>
<organism evidence="1 2">
    <name type="scientific">Gordonia phosphorivorans</name>
    <dbReference type="NCBI Taxonomy" id="1056982"/>
    <lineage>
        <taxon>Bacteria</taxon>
        <taxon>Bacillati</taxon>
        <taxon>Actinomycetota</taxon>
        <taxon>Actinomycetes</taxon>
        <taxon>Mycobacteriales</taxon>
        <taxon>Gordoniaceae</taxon>
        <taxon>Gordonia</taxon>
    </lineage>
</organism>
<dbReference type="RefSeq" id="WP_382364849.1">
    <property type="nucleotide sequence ID" value="NZ_JBHLWV010000022.1"/>
</dbReference>
<evidence type="ECO:0000313" key="1">
    <source>
        <dbReference type="EMBL" id="MFC0315801.1"/>
    </source>
</evidence>
<evidence type="ECO:0000313" key="2">
    <source>
        <dbReference type="Proteomes" id="UP001589783"/>
    </source>
</evidence>
<keyword evidence="2" id="KW-1185">Reference proteome</keyword>
<accession>A0ABV6HA84</accession>
<reference evidence="1 2" key="1">
    <citation type="submission" date="2024-09" db="EMBL/GenBank/DDBJ databases">
        <authorList>
            <person name="Sun Q."/>
            <person name="Mori K."/>
        </authorList>
    </citation>
    <scope>NUCLEOTIDE SEQUENCE [LARGE SCALE GENOMIC DNA]</scope>
    <source>
        <strain evidence="1 2">CCM 7957</strain>
    </source>
</reference>
<name>A0ABV6HA84_9ACTN</name>
<proteinExistence type="predicted"/>
<gene>
    <name evidence="1" type="ORF">ACFFJD_13165</name>
</gene>
<sequence>MTTETTAEIIPLWTLSTAEVHTPVKLDEAMTPARLSELRSVLAVMAESPVATLEVRPKPESLDTSGGMSFSSLSPLAQQLSTLTATTSKVLPSAAGSGETLYRMTVPAKVAAQVSGNVLRSMPSKAAAGGVHSALLGSKGIAAQATYVPVTAGAATAGLATVAAPLIMFSIAAGASVYAEQQRRAAIEKITVLLEKLHQDRLDDERNSLDGCRNAIDKATAILLDKGKISSSLGLGSAVHAIDTAIAAAERRAKGWKKALKKLRGDKVELPALVGAINGIDDEDGEFYAHLELADLAIALKRRVLVLQAVEHAQQDEGNEFENFSAALKLDAQNLEKLTDDLDDVRLRLSTLQLDRSHGIRDFTFSSASVDKLLHTTQRLRALGDQVSSSLGQADVAIDMVKQADGSVIVLPPSAATA</sequence>
<dbReference type="EMBL" id="JBHLWV010000022">
    <property type="protein sequence ID" value="MFC0315801.1"/>
    <property type="molecule type" value="Genomic_DNA"/>
</dbReference>
<protein>
    <submittedName>
        <fullName evidence="1">Uncharacterized protein</fullName>
    </submittedName>
</protein>